<dbReference type="PANTHER" id="PTHR36834">
    <property type="entry name" value="MEMBRANE PROTEIN-RELATED"/>
    <property type="match status" value="1"/>
</dbReference>
<keyword evidence="1" id="KW-0472">Membrane</keyword>
<proteinExistence type="predicted"/>
<evidence type="ECO:0000313" key="3">
    <source>
        <dbReference type="EMBL" id="GFH43322.1"/>
    </source>
</evidence>
<evidence type="ECO:0000313" key="4">
    <source>
        <dbReference type="Proteomes" id="UP000480303"/>
    </source>
</evidence>
<accession>A0A6A0BD36</accession>
<dbReference type="InterPro" id="IPR006976">
    <property type="entry name" value="VanZ-like"/>
</dbReference>
<feature type="transmembrane region" description="Helical" evidence="1">
    <location>
        <begin position="7"/>
        <end position="27"/>
    </location>
</feature>
<dbReference type="EMBL" id="BLLI01000077">
    <property type="protein sequence ID" value="GFH43322.1"/>
    <property type="molecule type" value="Genomic_DNA"/>
</dbReference>
<dbReference type="RefSeq" id="WP_172209756.1">
    <property type="nucleotide sequence ID" value="NZ_BLLI01000077.1"/>
</dbReference>
<keyword evidence="1" id="KW-1133">Transmembrane helix</keyword>
<evidence type="ECO:0000259" key="2">
    <source>
        <dbReference type="Pfam" id="PF04892"/>
    </source>
</evidence>
<reference evidence="3 4" key="1">
    <citation type="submission" date="2020-02" db="EMBL/GenBank/DDBJ databases">
        <title>Draft genome sequence of Lactococcus sp. Hs30E4-3.</title>
        <authorList>
            <person name="Noda S."/>
            <person name="Yuki M."/>
            <person name="Ohkuma M."/>
        </authorList>
    </citation>
    <scope>NUCLEOTIDE SEQUENCE [LARGE SCALE GENOMIC DNA]</scope>
    <source>
        <strain evidence="3 4">Hs30E4-3</strain>
    </source>
</reference>
<dbReference type="PANTHER" id="PTHR36834:SF2">
    <property type="entry name" value="MEMBRANE PROTEIN"/>
    <property type="match status" value="1"/>
</dbReference>
<dbReference type="AlphaFoldDB" id="A0A6A0BD36"/>
<feature type="domain" description="VanZ-like" evidence="2">
    <location>
        <begin position="10"/>
        <end position="150"/>
    </location>
</feature>
<sequence length="152" mass="17459">MKKSLKLFIVCYILAIVGMCFLPQTFYPQLNSIETPGIQHFGRITAILTPFNTLVHFGKIPSLWDVFVVILQNITNIFLLFPLVLAILLLRRNAVKLSKVVLMTFCMSLSIELTQVILDLLFEFDRVFEIDDLMTNTLGGVIAYQTYRILRK</sequence>
<gene>
    <name evidence="3" type="ORF">Hs30E_18730</name>
</gene>
<dbReference type="InterPro" id="IPR053150">
    <property type="entry name" value="Teicoplanin_resist-assoc"/>
</dbReference>
<dbReference type="Pfam" id="PF04892">
    <property type="entry name" value="VanZ"/>
    <property type="match status" value="1"/>
</dbReference>
<comment type="caution">
    <text evidence="3">The sequence shown here is derived from an EMBL/GenBank/DDBJ whole genome shotgun (WGS) entry which is preliminary data.</text>
</comment>
<name>A0A6A0BD36_9LACT</name>
<evidence type="ECO:0000256" key="1">
    <source>
        <dbReference type="SAM" id="Phobius"/>
    </source>
</evidence>
<keyword evidence="4" id="KW-1185">Reference proteome</keyword>
<protein>
    <recommendedName>
        <fullName evidence="2">VanZ-like domain-containing protein</fullName>
    </recommendedName>
</protein>
<dbReference type="Proteomes" id="UP000480303">
    <property type="component" value="Unassembled WGS sequence"/>
</dbReference>
<keyword evidence="1" id="KW-0812">Transmembrane</keyword>
<organism evidence="3 4">
    <name type="scientific">Pseudolactococcus hodotermopsidis</name>
    <dbReference type="NCBI Taxonomy" id="2709157"/>
    <lineage>
        <taxon>Bacteria</taxon>
        <taxon>Bacillati</taxon>
        <taxon>Bacillota</taxon>
        <taxon>Bacilli</taxon>
        <taxon>Lactobacillales</taxon>
        <taxon>Streptococcaceae</taxon>
        <taxon>Pseudolactococcus</taxon>
    </lineage>
</organism>
<feature type="transmembrane region" description="Helical" evidence="1">
    <location>
        <begin position="66"/>
        <end position="88"/>
    </location>
</feature>